<reference evidence="9 10" key="1">
    <citation type="journal article" date="2014" name="Genome Announc.">
        <title>Complete Genome Sequence of Polychlorinated Biphenyl Degrader Comamonas testosteroni TK102 (NBRC 109938).</title>
        <authorList>
            <person name="Fukuda K."/>
            <person name="Hosoyama A."/>
            <person name="Tsuchikane K."/>
            <person name="Ohji S."/>
            <person name="Yamazoe A."/>
            <person name="Fujita N."/>
            <person name="Shintani M."/>
            <person name="Kimbara K."/>
        </authorList>
    </citation>
    <scope>NUCLEOTIDE SEQUENCE [LARGE SCALE GENOMIC DNA]</scope>
    <source>
        <strain evidence="9">TK102</strain>
    </source>
</reference>
<proteinExistence type="inferred from homology"/>
<dbReference type="InterPro" id="IPR014729">
    <property type="entry name" value="Rossmann-like_a/b/a_fold"/>
</dbReference>
<dbReference type="SUPFAM" id="SSF48173">
    <property type="entry name" value="Cryptochrome/photolyase FAD-binding domain"/>
    <property type="match status" value="1"/>
</dbReference>
<dbReference type="EMBL" id="CP006704">
    <property type="protein sequence ID" value="AIJ45715.1"/>
    <property type="molecule type" value="Genomic_DNA"/>
</dbReference>
<dbReference type="PANTHER" id="PTHR11455:SF22">
    <property type="entry name" value="CRYPTOCHROME DASH"/>
    <property type="match status" value="1"/>
</dbReference>
<feature type="domain" description="Photolyase/cryptochrome alpha/beta" evidence="8">
    <location>
        <begin position="44"/>
        <end position="174"/>
    </location>
</feature>
<dbReference type="InterPro" id="IPR036134">
    <property type="entry name" value="Crypto/Photolyase_FAD-like_sf"/>
</dbReference>
<comment type="cofactor">
    <cofactor evidence="7">
        <name>(6R)-5,10-methylene-5,6,7,8-tetrahydrofolate</name>
        <dbReference type="ChEBI" id="CHEBI:15636"/>
    </cofactor>
    <text evidence="7">Binds 1 5,10-methenyltetrahydrofolate (MTHF) per subunit.</text>
</comment>
<evidence type="ECO:0000256" key="4">
    <source>
        <dbReference type="ARBA" id="ARBA00022827"/>
    </source>
</evidence>
<dbReference type="InterPro" id="IPR005101">
    <property type="entry name" value="Cryptochr/Photolyase_FAD-bd"/>
</dbReference>
<evidence type="ECO:0000256" key="1">
    <source>
        <dbReference type="ARBA" id="ARBA00005862"/>
    </source>
</evidence>
<dbReference type="SUPFAM" id="SSF52425">
    <property type="entry name" value="Cryptochrome/photolyase, N-terminal domain"/>
    <property type="match status" value="1"/>
</dbReference>
<dbReference type="InterPro" id="IPR014133">
    <property type="entry name" value="Cry_DASH"/>
</dbReference>
<keyword evidence="3 6" id="KW-0285">Flavoprotein</keyword>
<organism evidence="9 10">
    <name type="scientific">Comamonas testosteroni TK102</name>
    <dbReference type="NCBI Taxonomy" id="1392005"/>
    <lineage>
        <taxon>Bacteria</taxon>
        <taxon>Pseudomonadati</taxon>
        <taxon>Pseudomonadota</taxon>
        <taxon>Betaproteobacteria</taxon>
        <taxon>Burkholderiales</taxon>
        <taxon>Comamonadaceae</taxon>
        <taxon>Comamonas</taxon>
    </lineage>
</organism>
<feature type="binding site" evidence="6">
    <location>
        <position position="276"/>
    </location>
    <ligand>
        <name>FAD</name>
        <dbReference type="ChEBI" id="CHEBI:57692"/>
    </ligand>
</feature>
<evidence type="ECO:0000256" key="5">
    <source>
        <dbReference type="ARBA" id="ARBA00022991"/>
    </source>
</evidence>
<dbReference type="NCBIfam" id="TIGR02765">
    <property type="entry name" value="crypto_DASH"/>
    <property type="match status" value="1"/>
</dbReference>
<dbReference type="Gene3D" id="1.10.579.10">
    <property type="entry name" value="DNA Cyclobutane Dipyrimidine Photolyase, subunit A, domain 3"/>
    <property type="match status" value="1"/>
</dbReference>
<dbReference type="InterPro" id="IPR002081">
    <property type="entry name" value="Cryptochrome/DNA_photolyase_1"/>
</dbReference>
<evidence type="ECO:0000313" key="9">
    <source>
        <dbReference type="EMBL" id="AIJ45715.1"/>
    </source>
</evidence>
<dbReference type="Gene3D" id="3.40.50.620">
    <property type="entry name" value="HUPs"/>
    <property type="match status" value="1"/>
</dbReference>
<dbReference type="KEGG" id="ctes:O987_07840"/>
<dbReference type="Proteomes" id="UP000028782">
    <property type="component" value="Chromosome"/>
</dbReference>
<dbReference type="InterPro" id="IPR006050">
    <property type="entry name" value="DNA_photolyase_N"/>
</dbReference>
<evidence type="ECO:0000256" key="7">
    <source>
        <dbReference type="RuleBase" id="RU367151"/>
    </source>
</evidence>
<dbReference type="AlphaFoldDB" id="A0A076PPV4"/>
<name>A0A076PPV4_COMTE</name>
<dbReference type="PANTHER" id="PTHR11455">
    <property type="entry name" value="CRYPTOCHROME"/>
    <property type="match status" value="1"/>
</dbReference>
<dbReference type="GO" id="GO:0003904">
    <property type="term" value="F:deoxyribodipyrimidine photo-lyase activity"/>
    <property type="evidence" value="ECO:0007669"/>
    <property type="project" value="TreeGrafter"/>
</dbReference>
<feature type="binding site" evidence="6">
    <location>
        <begin position="425"/>
        <end position="427"/>
    </location>
    <ligand>
        <name>FAD</name>
        <dbReference type="ChEBI" id="CHEBI:57692"/>
    </ligand>
</feature>
<comment type="function">
    <text evidence="7">May have a photoreceptor function.</text>
</comment>
<dbReference type="GO" id="GO:0071949">
    <property type="term" value="F:FAD binding"/>
    <property type="evidence" value="ECO:0007669"/>
    <property type="project" value="TreeGrafter"/>
</dbReference>
<dbReference type="Pfam" id="PF03441">
    <property type="entry name" value="FAD_binding_7"/>
    <property type="match status" value="1"/>
</dbReference>
<evidence type="ECO:0000259" key="8">
    <source>
        <dbReference type="PROSITE" id="PS51645"/>
    </source>
</evidence>
<dbReference type="PRINTS" id="PR00147">
    <property type="entry name" value="DNAPHOTLYASE"/>
</dbReference>
<feature type="binding site" evidence="6">
    <location>
        <begin position="289"/>
        <end position="293"/>
    </location>
    <ligand>
        <name>FAD</name>
        <dbReference type="ChEBI" id="CHEBI:57692"/>
    </ligand>
</feature>
<protein>
    <recommendedName>
        <fullName evidence="2 7">Cryptochrome DASH</fullName>
    </recommendedName>
</protein>
<gene>
    <name evidence="9" type="ORF">O987_07840</name>
</gene>
<evidence type="ECO:0000313" key="10">
    <source>
        <dbReference type="Proteomes" id="UP000028782"/>
    </source>
</evidence>
<dbReference type="GO" id="GO:0000719">
    <property type="term" value="P:photoreactive repair"/>
    <property type="evidence" value="ECO:0007669"/>
    <property type="project" value="TreeGrafter"/>
</dbReference>
<evidence type="ECO:0000256" key="6">
    <source>
        <dbReference type="PIRSR" id="PIRSR602081-1"/>
    </source>
</evidence>
<keyword evidence="4 6" id="KW-0274">FAD</keyword>
<dbReference type="HOGENOM" id="CLU_010348_6_2_4"/>
<dbReference type="Pfam" id="PF00875">
    <property type="entry name" value="DNA_photolyase"/>
    <property type="match status" value="1"/>
</dbReference>
<dbReference type="InterPro" id="IPR036155">
    <property type="entry name" value="Crypto/Photolyase_N_sf"/>
</dbReference>
<keyword evidence="5 7" id="KW-0157">Chromophore</keyword>
<evidence type="ECO:0000256" key="3">
    <source>
        <dbReference type="ARBA" id="ARBA00022630"/>
    </source>
</evidence>
<comment type="cofactor">
    <cofactor evidence="6 7">
        <name>FAD</name>
        <dbReference type="ChEBI" id="CHEBI:57692"/>
    </cofactor>
    <text evidence="6 7">Binds 1 FAD per subunit.</text>
</comment>
<dbReference type="GO" id="GO:0003677">
    <property type="term" value="F:DNA binding"/>
    <property type="evidence" value="ECO:0007669"/>
    <property type="project" value="TreeGrafter"/>
</dbReference>
<accession>A0A076PPV4</accession>
<evidence type="ECO:0000256" key="2">
    <source>
        <dbReference type="ARBA" id="ARBA00017881"/>
    </source>
</evidence>
<dbReference type="PROSITE" id="PS51645">
    <property type="entry name" value="PHR_CRY_ALPHA_BETA"/>
    <property type="match status" value="1"/>
</dbReference>
<sequence>MPLLRAPICLAQKVGSGVGRGQILLRTLPTAAQAVTSTRGTDMSTVLLWLRNDLRLHDQPVLHAACRMGAQYILPVLCLPDIQARTHWGFARIGQHRRTWLVKTIQNLAENFHELRSQLLILNAPAATALPALAQAIGACTIVCEDIAAPEEQTEVDALRAAGLQVHTVWHSSLLHPDQLPWPVRKLPAVFTPFRQAVEHVKLQPYPPLPVPEALPRVPPNIPSKYLQEQALALDALTDASNSLDARSAIAFLQGGESAALAHLRQYLARGLPHSYKRTRNGLVGLDYSSKWSLWLATGALSPRQAYAELRQFEATRGATESSHWLWFELLWRDYFRFLHMQHGRALYRARGLGQELATPHDDQNFAAWCSGQTGQTLVDAAMRELVATGYLSNRLRQVAASYLIHDLGCDWRAGAAWFESQLLDYDVYSNQGNWLYIAGRGTDPQGGRRFDPVKQAATYDADGAYQRLWGKA</sequence>
<comment type="similarity">
    <text evidence="1 7">Belongs to the DNA photolyase class-1 family.</text>
</comment>
<dbReference type="Gene3D" id="1.25.40.80">
    <property type="match status" value="1"/>
</dbReference>
<feature type="binding site" evidence="6">
    <location>
        <begin position="329"/>
        <end position="336"/>
    </location>
    <ligand>
        <name>FAD</name>
        <dbReference type="ChEBI" id="CHEBI:57692"/>
    </ligand>
</feature>